<evidence type="ECO:0000313" key="1">
    <source>
        <dbReference type="EMBL" id="KAH3883965.1"/>
    </source>
</evidence>
<organism evidence="1 2">
    <name type="scientific">Dreissena polymorpha</name>
    <name type="common">Zebra mussel</name>
    <name type="synonym">Mytilus polymorpha</name>
    <dbReference type="NCBI Taxonomy" id="45954"/>
    <lineage>
        <taxon>Eukaryota</taxon>
        <taxon>Metazoa</taxon>
        <taxon>Spiralia</taxon>
        <taxon>Lophotrochozoa</taxon>
        <taxon>Mollusca</taxon>
        <taxon>Bivalvia</taxon>
        <taxon>Autobranchia</taxon>
        <taxon>Heteroconchia</taxon>
        <taxon>Euheterodonta</taxon>
        <taxon>Imparidentia</taxon>
        <taxon>Neoheterodontei</taxon>
        <taxon>Myida</taxon>
        <taxon>Dreissenoidea</taxon>
        <taxon>Dreissenidae</taxon>
        <taxon>Dreissena</taxon>
    </lineage>
</organism>
<sequence>MDLKPYVASVAPYHPMLPALVCKVLQSHMQTVATNQALLELRCSICKEPIFA</sequence>
<name>A0A9D4RYP2_DREPO</name>
<proteinExistence type="predicted"/>
<keyword evidence="2" id="KW-1185">Reference proteome</keyword>
<evidence type="ECO:0000313" key="2">
    <source>
        <dbReference type="Proteomes" id="UP000828390"/>
    </source>
</evidence>
<accession>A0A9D4RYP2</accession>
<dbReference type="AlphaFoldDB" id="A0A9D4RYP2"/>
<dbReference type="EMBL" id="JAIWYP010000001">
    <property type="protein sequence ID" value="KAH3883965.1"/>
    <property type="molecule type" value="Genomic_DNA"/>
</dbReference>
<reference evidence="1" key="2">
    <citation type="submission" date="2020-11" db="EMBL/GenBank/DDBJ databases">
        <authorList>
            <person name="McCartney M.A."/>
            <person name="Auch B."/>
            <person name="Kono T."/>
            <person name="Mallez S."/>
            <person name="Becker A."/>
            <person name="Gohl D.M."/>
            <person name="Silverstein K.A.T."/>
            <person name="Koren S."/>
            <person name="Bechman K.B."/>
            <person name="Herman A."/>
            <person name="Abrahante J.E."/>
            <person name="Garbe J."/>
        </authorList>
    </citation>
    <scope>NUCLEOTIDE SEQUENCE</scope>
    <source>
        <strain evidence="1">Duluth1</strain>
        <tissue evidence="1">Whole animal</tissue>
    </source>
</reference>
<gene>
    <name evidence="1" type="ORF">DPMN_007935</name>
</gene>
<dbReference type="Proteomes" id="UP000828390">
    <property type="component" value="Unassembled WGS sequence"/>
</dbReference>
<reference evidence="1" key="1">
    <citation type="journal article" date="2019" name="bioRxiv">
        <title>The Genome of the Zebra Mussel, Dreissena polymorpha: A Resource for Invasive Species Research.</title>
        <authorList>
            <person name="McCartney M.A."/>
            <person name="Auch B."/>
            <person name="Kono T."/>
            <person name="Mallez S."/>
            <person name="Zhang Y."/>
            <person name="Obille A."/>
            <person name="Becker A."/>
            <person name="Abrahante J.E."/>
            <person name="Garbe J."/>
            <person name="Badalamenti J.P."/>
            <person name="Herman A."/>
            <person name="Mangelson H."/>
            <person name="Liachko I."/>
            <person name="Sullivan S."/>
            <person name="Sone E.D."/>
            <person name="Koren S."/>
            <person name="Silverstein K.A.T."/>
            <person name="Beckman K.B."/>
            <person name="Gohl D.M."/>
        </authorList>
    </citation>
    <scope>NUCLEOTIDE SEQUENCE</scope>
    <source>
        <strain evidence="1">Duluth1</strain>
        <tissue evidence="1">Whole animal</tissue>
    </source>
</reference>
<protein>
    <submittedName>
        <fullName evidence="1">Uncharacterized protein</fullName>
    </submittedName>
</protein>
<comment type="caution">
    <text evidence="1">The sequence shown here is derived from an EMBL/GenBank/DDBJ whole genome shotgun (WGS) entry which is preliminary data.</text>
</comment>